<protein>
    <submittedName>
        <fullName evidence="3">Uncharacterized protein</fullName>
    </submittedName>
</protein>
<comment type="caution">
    <text evidence="3">The sequence shown here is derived from an EMBL/GenBank/DDBJ whole genome shotgun (WGS) entry which is preliminary data.</text>
</comment>
<sequence length="416" mass="46641">MSGNGQDHQLPEDRGPEVVDEGQDEDDEFGEFEGFEGGVERMQAQPAPSPWATFPDLLPVQSSPATPAEDGQASSSRMNNAAPREIWQPPSNAVPWPGPSHDEPRPMPQQMRTLNPPDVSLGTNQAVGGRITPDNVHDAALAVVMDHMDNGFDGRVPVAQIDRLNEQLENAEHNRALLQEQVNGLRQRNVELEQQVISSQAQINDLNNRLQRNQETLEERLSEMRHLNSADWRQDLRQIQEQIVVIKQNQIAERNESEASRQALEEMRTGICNRLQVLESNIQREYAEMEKRLSKKFDEQCHQVKAAIETVVQQTAQQISGNLSQLVCVTVQNSGCGDNQSSNLLQSIKVELEKHKDQQKRNPQFLSLIQSLIDCVSSEEERQRQLITVSSALQSALQHLNSAINNDSKVKDGNIS</sequence>
<reference evidence="3 4" key="1">
    <citation type="submission" date="2021-06" db="EMBL/GenBank/DDBJ databases">
        <title>Caerostris extrusa draft genome.</title>
        <authorList>
            <person name="Kono N."/>
            <person name="Arakawa K."/>
        </authorList>
    </citation>
    <scope>NUCLEOTIDE SEQUENCE [LARGE SCALE GENOMIC DNA]</scope>
</reference>
<evidence type="ECO:0000313" key="4">
    <source>
        <dbReference type="Proteomes" id="UP001054945"/>
    </source>
</evidence>
<accession>A0AAV4QQ99</accession>
<keyword evidence="4" id="KW-1185">Reference proteome</keyword>
<evidence type="ECO:0000256" key="2">
    <source>
        <dbReference type="SAM" id="MobiDB-lite"/>
    </source>
</evidence>
<evidence type="ECO:0000256" key="1">
    <source>
        <dbReference type="SAM" id="Coils"/>
    </source>
</evidence>
<gene>
    <name evidence="3" type="primary">AVEN_107679_1</name>
    <name evidence="3" type="ORF">CEXT_195961</name>
</gene>
<feature type="region of interest" description="Disordered" evidence="2">
    <location>
        <begin position="1"/>
        <end position="106"/>
    </location>
</feature>
<name>A0AAV4QQ99_CAEEX</name>
<feature type="compositionally biased region" description="Acidic residues" evidence="2">
    <location>
        <begin position="18"/>
        <end position="34"/>
    </location>
</feature>
<proteinExistence type="predicted"/>
<evidence type="ECO:0000313" key="3">
    <source>
        <dbReference type="EMBL" id="GIY11407.1"/>
    </source>
</evidence>
<keyword evidence="1" id="KW-0175">Coiled coil</keyword>
<dbReference type="Proteomes" id="UP001054945">
    <property type="component" value="Unassembled WGS sequence"/>
</dbReference>
<feature type="coiled-coil region" evidence="1">
    <location>
        <begin position="161"/>
        <end position="292"/>
    </location>
</feature>
<dbReference type="EMBL" id="BPLR01006643">
    <property type="protein sequence ID" value="GIY11407.1"/>
    <property type="molecule type" value="Genomic_DNA"/>
</dbReference>
<dbReference type="AlphaFoldDB" id="A0AAV4QQ99"/>
<organism evidence="3 4">
    <name type="scientific">Caerostris extrusa</name>
    <name type="common">Bark spider</name>
    <name type="synonym">Caerostris bankana</name>
    <dbReference type="NCBI Taxonomy" id="172846"/>
    <lineage>
        <taxon>Eukaryota</taxon>
        <taxon>Metazoa</taxon>
        <taxon>Ecdysozoa</taxon>
        <taxon>Arthropoda</taxon>
        <taxon>Chelicerata</taxon>
        <taxon>Arachnida</taxon>
        <taxon>Araneae</taxon>
        <taxon>Araneomorphae</taxon>
        <taxon>Entelegynae</taxon>
        <taxon>Araneoidea</taxon>
        <taxon>Araneidae</taxon>
        <taxon>Caerostris</taxon>
    </lineage>
</organism>